<reference evidence="3 4" key="1">
    <citation type="submission" date="2018-02" db="EMBL/GenBank/DDBJ databases">
        <title>The genomes of Aspergillus section Nigri reveals drivers in fungal speciation.</title>
        <authorList>
            <consortium name="DOE Joint Genome Institute"/>
            <person name="Vesth T.C."/>
            <person name="Nybo J."/>
            <person name="Theobald S."/>
            <person name="Brandl J."/>
            <person name="Frisvad J.C."/>
            <person name="Nielsen K.F."/>
            <person name="Lyhne E.K."/>
            <person name="Kogle M.E."/>
            <person name="Kuo A."/>
            <person name="Riley R."/>
            <person name="Clum A."/>
            <person name="Nolan M."/>
            <person name="Lipzen A."/>
            <person name="Salamov A."/>
            <person name="Henrissat B."/>
            <person name="Wiebenga A."/>
            <person name="De vries R.P."/>
            <person name="Grigoriev I.V."/>
            <person name="Mortensen U.H."/>
            <person name="Andersen M.R."/>
            <person name="Baker S.E."/>
        </authorList>
    </citation>
    <scope>NUCLEOTIDE SEQUENCE [LARGE SCALE GENOMIC DNA]</scope>
    <source>
        <strain evidence="3 4">CBS 707.79</strain>
    </source>
</reference>
<keyword evidence="2" id="KW-0812">Transmembrane</keyword>
<dbReference type="Proteomes" id="UP000247810">
    <property type="component" value="Unassembled WGS sequence"/>
</dbReference>
<dbReference type="VEuPathDB" id="FungiDB:BO71DRAFT_407309"/>
<dbReference type="Gene3D" id="1.20.1170.10">
    <property type="match status" value="1"/>
</dbReference>
<sequence length="218" mass="23690">TSRTIEERFESLKRDFTVLVAKFSTWATDKEGELTAQVEQAKNELIALNASLGAIETSLIAFGGIGAMGLMVTGVSVFFGPLGFFLAVGGMIALGVSAATIVGLLIARDIIKSQIANKEREIQSLEAQIEQIRKAREGLTAMGDDYLVRFGDNVNLLKVIWNNVAVDATTIKEHLESSKIGIIVGFPTWIEDAMNKGNDVYQRMARYLTIYATGLGNI</sequence>
<protein>
    <submittedName>
        <fullName evidence="3">Uncharacterized protein</fullName>
    </submittedName>
</protein>
<feature type="non-terminal residue" evidence="3">
    <location>
        <position position="1"/>
    </location>
</feature>
<keyword evidence="1" id="KW-0175">Coiled coil</keyword>
<name>A0A319EYG7_9EURO</name>
<proteinExistence type="predicted"/>
<organism evidence="3 4">
    <name type="scientific">Aspergillus ellipticus CBS 707.79</name>
    <dbReference type="NCBI Taxonomy" id="1448320"/>
    <lineage>
        <taxon>Eukaryota</taxon>
        <taxon>Fungi</taxon>
        <taxon>Dikarya</taxon>
        <taxon>Ascomycota</taxon>
        <taxon>Pezizomycotina</taxon>
        <taxon>Eurotiomycetes</taxon>
        <taxon>Eurotiomycetidae</taxon>
        <taxon>Eurotiales</taxon>
        <taxon>Aspergillaceae</taxon>
        <taxon>Aspergillus</taxon>
        <taxon>Aspergillus subgen. Circumdati</taxon>
    </lineage>
</organism>
<accession>A0A319EYG7</accession>
<feature type="transmembrane region" description="Helical" evidence="2">
    <location>
        <begin position="85"/>
        <end position="107"/>
    </location>
</feature>
<feature type="transmembrane region" description="Helical" evidence="2">
    <location>
        <begin position="59"/>
        <end position="79"/>
    </location>
</feature>
<dbReference type="EMBL" id="KZ825831">
    <property type="protein sequence ID" value="PYH96902.1"/>
    <property type="molecule type" value="Genomic_DNA"/>
</dbReference>
<keyword evidence="4" id="KW-1185">Reference proteome</keyword>
<evidence type="ECO:0000313" key="3">
    <source>
        <dbReference type="EMBL" id="PYH96902.1"/>
    </source>
</evidence>
<dbReference type="SUPFAM" id="SSF58100">
    <property type="entry name" value="Bacterial hemolysins"/>
    <property type="match status" value="1"/>
</dbReference>
<feature type="coiled-coil region" evidence="1">
    <location>
        <begin position="108"/>
        <end position="142"/>
    </location>
</feature>
<dbReference type="AlphaFoldDB" id="A0A319EYG7"/>
<gene>
    <name evidence="3" type="ORF">BO71DRAFT_407309</name>
</gene>
<keyword evidence="2" id="KW-0472">Membrane</keyword>
<dbReference type="OrthoDB" id="4961018at2759"/>
<evidence type="ECO:0000313" key="4">
    <source>
        <dbReference type="Proteomes" id="UP000247810"/>
    </source>
</evidence>
<evidence type="ECO:0000256" key="1">
    <source>
        <dbReference type="SAM" id="Coils"/>
    </source>
</evidence>
<keyword evidence="2" id="KW-1133">Transmembrane helix</keyword>
<evidence type="ECO:0000256" key="2">
    <source>
        <dbReference type="SAM" id="Phobius"/>
    </source>
</evidence>